<name>A0A4Z1FPM6_9HELO</name>
<comment type="caution">
    <text evidence="2">The sequence shown here is derived from an EMBL/GenBank/DDBJ whole genome shotgun (WGS) entry which is preliminary data.</text>
</comment>
<feature type="domain" description="2EXR" evidence="1">
    <location>
        <begin position="16"/>
        <end position="114"/>
    </location>
</feature>
<dbReference type="AlphaFoldDB" id="A0A4Z1FPM6"/>
<dbReference type="Pfam" id="PF20150">
    <property type="entry name" value="2EXR"/>
    <property type="match status" value="1"/>
</dbReference>
<accession>A0A4Z1FPM6</accession>
<dbReference type="PANTHER" id="PTHR35910:SF1">
    <property type="entry name" value="2EXR DOMAIN-CONTAINING PROTEIN"/>
    <property type="match status" value="1"/>
</dbReference>
<protein>
    <recommendedName>
        <fullName evidence="1">2EXR domain-containing protein</fullName>
    </recommendedName>
</protein>
<proteinExistence type="predicted"/>
<gene>
    <name evidence="2" type="ORF">BPAE_0126g00080</name>
</gene>
<evidence type="ECO:0000313" key="3">
    <source>
        <dbReference type="Proteomes" id="UP000297910"/>
    </source>
</evidence>
<sequence>MDSQDQISNGQALVEFISFPQLPTELRVMIWKATLTPRLLSRRCLSVNSDQPLTSINIPSLLGVTAETRYESLKCYKNIATSAERLQDLRLSRDFRVPKGEKLRILFNPEIDIIVDENLCCDFYLPGRDNIHAPKGSPLLIDPDFVKKVRVSPDVFLRSLSIRMRASPIFQDLYHGFEDMHLRKLNVNRMMSTDLLYNNLNEFVVQDVDCARRHKFDSPKKRALWKNVLKIMFKAETTRSSKAHVQVSIPKIVIRPGAKVGLCDHCTVRFTPWTNNKLRTKCEEVE</sequence>
<organism evidence="2 3">
    <name type="scientific">Botrytis paeoniae</name>
    <dbReference type="NCBI Taxonomy" id="278948"/>
    <lineage>
        <taxon>Eukaryota</taxon>
        <taxon>Fungi</taxon>
        <taxon>Dikarya</taxon>
        <taxon>Ascomycota</taxon>
        <taxon>Pezizomycotina</taxon>
        <taxon>Leotiomycetes</taxon>
        <taxon>Helotiales</taxon>
        <taxon>Sclerotiniaceae</taxon>
        <taxon>Botrytis</taxon>
    </lineage>
</organism>
<dbReference type="PANTHER" id="PTHR35910">
    <property type="entry name" value="2EXR DOMAIN-CONTAINING PROTEIN"/>
    <property type="match status" value="1"/>
</dbReference>
<keyword evidence="3" id="KW-1185">Reference proteome</keyword>
<evidence type="ECO:0000313" key="2">
    <source>
        <dbReference type="EMBL" id="TGO23647.1"/>
    </source>
</evidence>
<reference evidence="2 3" key="1">
    <citation type="submission" date="2017-12" db="EMBL/GenBank/DDBJ databases">
        <title>Comparative genomics of Botrytis spp.</title>
        <authorList>
            <person name="Valero-Jimenez C.A."/>
            <person name="Tapia P."/>
            <person name="Veloso J."/>
            <person name="Silva-Moreno E."/>
            <person name="Staats M."/>
            <person name="Valdes J.H."/>
            <person name="Van Kan J.A.L."/>
        </authorList>
    </citation>
    <scope>NUCLEOTIDE SEQUENCE [LARGE SCALE GENOMIC DNA]</scope>
    <source>
        <strain evidence="2 3">Bp0003</strain>
    </source>
</reference>
<dbReference type="InterPro" id="IPR045518">
    <property type="entry name" value="2EXR"/>
</dbReference>
<evidence type="ECO:0000259" key="1">
    <source>
        <dbReference type="Pfam" id="PF20150"/>
    </source>
</evidence>
<dbReference type="Proteomes" id="UP000297910">
    <property type="component" value="Unassembled WGS sequence"/>
</dbReference>
<dbReference type="EMBL" id="PQXI01000126">
    <property type="protein sequence ID" value="TGO23647.1"/>
    <property type="molecule type" value="Genomic_DNA"/>
</dbReference>